<feature type="compositionally biased region" description="Low complexity" evidence="1">
    <location>
        <begin position="153"/>
        <end position="163"/>
    </location>
</feature>
<reference evidence="2" key="1">
    <citation type="submission" date="2015-05" db="UniProtKB">
        <authorList>
            <consortium name="EnsemblMetazoa"/>
        </authorList>
    </citation>
    <scope>IDENTIFICATION</scope>
</reference>
<feature type="compositionally biased region" description="Polar residues" evidence="1">
    <location>
        <begin position="140"/>
        <end position="152"/>
    </location>
</feature>
<feature type="region of interest" description="Disordered" evidence="1">
    <location>
        <begin position="320"/>
        <end position="391"/>
    </location>
</feature>
<accession>T1IC51</accession>
<evidence type="ECO:0000313" key="3">
    <source>
        <dbReference type="Proteomes" id="UP000015103"/>
    </source>
</evidence>
<dbReference type="Proteomes" id="UP000015103">
    <property type="component" value="Unassembled WGS sequence"/>
</dbReference>
<dbReference type="EnsemblMetazoa" id="RPRC013871-RA">
    <property type="protein sequence ID" value="RPRC013871-PA"/>
    <property type="gene ID" value="RPRC013871"/>
</dbReference>
<feature type="compositionally biased region" description="Basic and acidic residues" evidence="1">
    <location>
        <begin position="359"/>
        <end position="374"/>
    </location>
</feature>
<dbReference type="AlphaFoldDB" id="T1IC51"/>
<feature type="region of interest" description="Disordered" evidence="1">
    <location>
        <begin position="217"/>
        <end position="253"/>
    </location>
</feature>
<dbReference type="InParanoid" id="T1IC51"/>
<name>T1IC51_RHOPR</name>
<dbReference type="OMA" id="CANMPEL"/>
<evidence type="ECO:0000313" key="2">
    <source>
        <dbReference type="EnsemblMetazoa" id="RPRC013871-PA"/>
    </source>
</evidence>
<sequence length="638" mass="68837">MSADVSYAIIYCSQMEKGKRCPQISRGQVTMFGFKKPSPPSGATRGVGLPTEPSLPSETGGVLQETIERLVIVPVHPRQGSSKLARAKKDGTKSTNRFGFRPPSAMSKVADINQSDSKSESDFRQSNRPQSTPALKLASKQRSMSEPRCNNKSSSSASASCVSNVPASPAAQQVSGKYALKTSRLPLPQSATYRPTSAVNGVNGIGPQADKLAKTKANNQRAAQSKQFYTTSAPNTSSSSPTDSGFGGQKPCRNDNVLEIQQLEHSPNMAHKFRNFHHQKARPMEMVFTDGRTKQFELRDVQPSRSAASSEDGGIGRAQQLAAGNSPARHPLRQATNRSPLTTSSSSSSGDEVFDEVSNEEKQSRDKLSSEKVRLGCSPEEEDTANLDEEDEETMWGRGEAMALDEQLPCANMPELDQSPGLRSVLLTIEDPEFANLAVMDQSASMLEDEVLPESPDISCSETTSVEPLPPPPNLAGSFFFFLTLDAPGSPGTPTNSFSSDAKDRDFLIDDEIADQPGLVFDTEGSHRLRKDGVSRTETSVRSEDNIDLLASLNADDASILNTSRTISRLAGEVSQVLANMNGSQVSCRNGRPQRGSVTSLNTLSPCESLASDDLMLDHDISAQFDESVLLTFTLVKY</sequence>
<dbReference type="VEuPathDB" id="VectorBase:RPRC013871"/>
<dbReference type="eggNOG" id="ENOG502RIWZ">
    <property type="taxonomic scope" value="Eukaryota"/>
</dbReference>
<feature type="compositionally biased region" description="Polar residues" evidence="1">
    <location>
        <begin position="217"/>
        <end position="229"/>
    </location>
</feature>
<proteinExistence type="predicted"/>
<feature type="region of interest" description="Disordered" evidence="1">
    <location>
        <begin position="34"/>
        <end position="59"/>
    </location>
</feature>
<feature type="compositionally biased region" description="Low complexity" evidence="1">
    <location>
        <begin position="230"/>
        <end position="244"/>
    </location>
</feature>
<organism evidence="2 3">
    <name type="scientific">Rhodnius prolixus</name>
    <name type="common">Triatomid bug</name>
    <dbReference type="NCBI Taxonomy" id="13249"/>
    <lineage>
        <taxon>Eukaryota</taxon>
        <taxon>Metazoa</taxon>
        <taxon>Ecdysozoa</taxon>
        <taxon>Arthropoda</taxon>
        <taxon>Hexapoda</taxon>
        <taxon>Insecta</taxon>
        <taxon>Pterygota</taxon>
        <taxon>Neoptera</taxon>
        <taxon>Paraneoptera</taxon>
        <taxon>Hemiptera</taxon>
        <taxon>Heteroptera</taxon>
        <taxon>Panheteroptera</taxon>
        <taxon>Cimicomorpha</taxon>
        <taxon>Reduviidae</taxon>
        <taxon>Triatominae</taxon>
        <taxon>Rhodnius</taxon>
    </lineage>
</organism>
<dbReference type="HOGENOM" id="CLU_429160_0_0_1"/>
<keyword evidence="3" id="KW-1185">Reference proteome</keyword>
<feature type="compositionally biased region" description="Polar residues" evidence="1">
    <location>
        <begin position="334"/>
        <end position="343"/>
    </location>
</feature>
<feature type="compositionally biased region" description="Acidic residues" evidence="1">
    <location>
        <begin position="379"/>
        <end position="391"/>
    </location>
</feature>
<evidence type="ECO:0000256" key="1">
    <source>
        <dbReference type="SAM" id="MobiDB-lite"/>
    </source>
</evidence>
<feature type="region of interest" description="Disordered" evidence="1">
    <location>
        <begin position="78"/>
        <end position="163"/>
    </location>
</feature>
<dbReference type="EMBL" id="ACPB03021939">
    <property type="status" value="NOT_ANNOTATED_CDS"/>
    <property type="molecule type" value="Genomic_DNA"/>
</dbReference>
<protein>
    <submittedName>
        <fullName evidence="2">Uncharacterized protein</fullName>
    </submittedName>
</protein>